<dbReference type="InterPro" id="IPR002401">
    <property type="entry name" value="Cyt_P450_E_grp-I"/>
</dbReference>
<dbReference type="PRINTS" id="PR00463">
    <property type="entry name" value="EP450I"/>
</dbReference>
<dbReference type="Proteomes" id="UP001362999">
    <property type="component" value="Unassembled WGS sequence"/>
</dbReference>
<dbReference type="EMBL" id="JAWWNJ010000223">
    <property type="protein sequence ID" value="KAK6969465.1"/>
    <property type="molecule type" value="Genomic_DNA"/>
</dbReference>
<evidence type="ECO:0000256" key="4">
    <source>
        <dbReference type="ARBA" id="ARBA00022617"/>
    </source>
</evidence>
<dbReference type="AlphaFoldDB" id="A0AAV9Z334"/>
<feature type="region of interest" description="Disordered" evidence="9">
    <location>
        <begin position="716"/>
        <end position="755"/>
    </location>
</feature>
<keyword evidence="6" id="KW-0560">Oxidoreductase</keyword>
<evidence type="ECO:0000313" key="10">
    <source>
        <dbReference type="EMBL" id="KAK6969465.1"/>
    </source>
</evidence>
<feature type="compositionally biased region" description="Acidic residues" evidence="9">
    <location>
        <begin position="720"/>
        <end position="729"/>
    </location>
</feature>
<dbReference type="InterPro" id="IPR001128">
    <property type="entry name" value="Cyt_P450"/>
</dbReference>
<dbReference type="SUPFAM" id="SSF48264">
    <property type="entry name" value="Cytochrome P450"/>
    <property type="match status" value="1"/>
</dbReference>
<dbReference type="GO" id="GO:0005506">
    <property type="term" value="F:iron ion binding"/>
    <property type="evidence" value="ECO:0007669"/>
    <property type="project" value="InterPro"/>
</dbReference>
<comment type="similarity">
    <text evidence="3">Belongs to the cytochrome P450 family.</text>
</comment>
<proteinExistence type="inferred from homology"/>
<evidence type="ECO:0000313" key="11">
    <source>
        <dbReference type="Proteomes" id="UP001362999"/>
    </source>
</evidence>
<keyword evidence="5" id="KW-0479">Metal-binding</keyword>
<reference evidence="10 11" key="1">
    <citation type="journal article" date="2024" name="J Genomics">
        <title>Draft genome sequencing and assembly of Favolaschia claudopus CIRM-BRFM 2984 isolated from oak limbs.</title>
        <authorList>
            <person name="Navarro D."/>
            <person name="Drula E."/>
            <person name="Chaduli D."/>
            <person name="Cazenave R."/>
            <person name="Ahrendt S."/>
            <person name="Wang J."/>
            <person name="Lipzen A."/>
            <person name="Daum C."/>
            <person name="Barry K."/>
            <person name="Grigoriev I.V."/>
            <person name="Favel A."/>
            <person name="Rosso M.N."/>
            <person name="Martin F."/>
        </authorList>
    </citation>
    <scope>NUCLEOTIDE SEQUENCE [LARGE SCALE GENOMIC DNA]</scope>
    <source>
        <strain evidence="10 11">CIRM-BRFM 2984</strain>
    </source>
</reference>
<dbReference type="GO" id="GO:0020037">
    <property type="term" value="F:heme binding"/>
    <property type="evidence" value="ECO:0007669"/>
    <property type="project" value="InterPro"/>
</dbReference>
<evidence type="ECO:0000256" key="1">
    <source>
        <dbReference type="ARBA" id="ARBA00001971"/>
    </source>
</evidence>
<comment type="caution">
    <text evidence="10">The sequence shown here is derived from an EMBL/GenBank/DDBJ whole genome shotgun (WGS) entry which is preliminary data.</text>
</comment>
<evidence type="ECO:0000256" key="5">
    <source>
        <dbReference type="ARBA" id="ARBA00022723"/>
    </source>
</evidence>
<gene>
    <name evidence="10" type="ORF">R3P38DRAFT_3298354</name>
</gene>
<evidence type="ECO:0000256" key="3">
    <source>
        <dbReference type="ARBA" id="ARBA00010617"/>
    </source>
</evidence>
<organism evidence="10 11">
    <name type="scientific">Favolaschia claudopus</name>
    <dbReference type="NCBI Taxonomy" id="2862362"/>
    <lineage>
        <taxon>Eukaryota</taxon>
        <taxon>Fungi</taxon>
        <taxon>Dikarya</taxon>
        <taxon>Basidiomycota</taxon>
        <taxon>Agaricomycotina</taxon>
        <taxon>Agaricomycetes</taxon>
        <taxon>Agaricomycetidae</taxon>
        <taxon>Agaricales</taxon>
        <taxon>Marasmiineae</taxon>
        <taxon>Mycenaceae</taxon>
        <taxon>Favolaschia</taxon>
    </lineage>
</organism>
<keyword evidence="8" id="KW-0503">Monooxygenase</keyword>
<dbReference type="Gene3D" id="1.10.630.10">
    <property type="entry name" value="Cytochrome P450"/>
    <property type="match status" value="1"/>
</dbReference>
<dbReference type="GO" id="GO:0016705">
    <property type="term" value="F:oxidoreductase activity, acting on paired donors, with incorporation or reduction of molecular oxygen"/>
    <property type="evidence" value="ECO:0007669"/>
    <property type="project" value="InterPro"/>
</dbReference>
<dbReference type="InterPro" id="IPR036396">
    <property type="entry name" value="Cyt_P450_sf"/>
</dbReference>
<feature type="compositionally biased region" description="Pro residues" evidence="9">
    <location>
        <begin position="94"/>
        <end position="106"/>
    </location>
</feature>
<sequence>MPHRCPYCQAQKKSKAAVSQHISERPACHEKWCESLGNNTFTVRRAESEIPEANPAAQDPEFVQDDDPEPMFFSQDPPQSDDDGNSIPFIPQRTLPPNPDPQPANPPSRRATVEEVMDEDDPRNLKRFVEPFPGDTAQTFGQGKTIFEQIRRAQTDAGESHYSPFLDDEEWELASWLSKNVSQTATDAYLKLPITQRRTRVSYSNNYAYLKKVDKLPTGPGWRCEMVTAVGNRLDENDELMKEDLELWIRDPVECIKELMGNPAFRDFMAYVPERVYGKEDGSESSRIWDEMWTANWWWEMQKRLPPGVVISPVIAMSDKTQLTRFQGDKSAWPVYITIGNISKDVRRQPSAHAAILIGYIPVSKLECFTEATRSLAGYRLFHHCMRSLLKPLVEAGKNGVNMVCADGFIRRIHPILAAYIADHPEQCLIACVKENRCPRCVVHRDERGDAAESPLRDVKETIELLDAHQHGLDPPKFDEYGLRAVYQPFWCDLPHSDIFTCFTPDLLHQIHQGVFKSHLVKWCIALIGEAEFDARFIAMRGHTGLRHFKKGISGVSQWTGTEHKEMQRVFVGVMAGTVSAEVLTVVRSLIDFFYYAQFQSHTSRTLDALQASLDTFHAHKDILIELGIREHFNIPKIHSLQHYVNGIRALGSADGYNTEAPERLHIDLAKKAYRASNKRDYTAQMTVWLQRQEAFALREAYLDWLSKTLAAEAQQVDDAASDDDDDDSTEPRQRPSEVTIQLPPSKLPTTAYSIPKAPSYPDTTVAQLESVHGTVDFIPTFTQFIKKYFPHSQILPNRLDRFPVYKQLSIVLPRNRYIADKPRKSTVHATPAVRGRGRSLGSPARFDTVLVIEDPASYRPAAGIQGLRIAQVRAIFSLPSHYGSYTHPLAYIEWFTGFNQPEPATGLYTVHRSSRSQRRNAAVVSVEHIEGPGVGPNFAAQKSAQAEIDSVIGKERLPEFADRDRLPYATALLYEVLRWQTAVPLALPRRLAQDEEYRGYTLPAGSRVYANVWAILHDEAAYPDPFAFKPERFLLNGQLNKEATLPDAAFGFGRR</sequence>
<keyword evidence="11" id="KW-1185">Reference proteome</keyword>
<dbReference type="GO" id="GO:0004497">
    <property type="term" value="F:monooxygenase activity"/>
    <property type="evidence" value="ECO:0007669"/>
    <property type="project" value="UniProtKB-KW"/>
</dbReference>
<feature type="region of interest" description="Disordered" evidence="9">
    <location>
        <begin position="44"/>
        <end position="121"/>
    </location>
</feature>
<protein>
    <recommendedName>
        <fullName evidence="12">Zn(2)-C6 fungal-type domain-containing protein</fullName>
    </recommendedName>
</protein>
<dbReference type="PANTHER" id="PTHR46300:SF1">
    <property type="entry name" value="P450, PUTATIVE (EUROFUNG)-RELATED"/>
    <property type="match status" value="1"/>
</dbReference>
<keyword evidence="7" id="KW-0408">Iron</keyword>
<feature type="region of interest" description="Disordered" evidence="9">
    <location>
        <begin position="1"/>
        <end position="21"/>
    </location>
</feature>
<comment type="cofactor">
    <cofactor evidence="1">
        <name>heme</name>
        <dbReference type="ChEBI" id="CHEBI:30413"/>
    </cofactor>
</comment>
<evidence type="ECO:0000256" key="9">
    <source>
        <dbReference type="SAM" id="MobiDB-lite"/>
    </source>
</evidence>
<dbReference type="InterPro" id="IPR041078">
    <property type="entry name" value="Plavaka"/>
</dbReference>
<keyword evidence="4" id="KW-0349">Heme</keyword>
<evidence type="ECO:0000256" key="6">
    <source>
        <dbReference type="ARBA" id="ARBA00023002"/>
    </source>
</evidence>
<dbReference type="InterPro" id="IPR050364">
    <property type="entry name" value="Cytochrome_P450_fung"/>
</dbReference>
<evidence type="ECO:0000256" key="2">
    <source>
        <dbReference type="ARBA" id="ARBA00005179"/>
    </source>
</evidence>
<evidence type="ECO:0000256" key="7">
    <source>
        <dbReference type="ARBA" id="ARBA00023004"/>
    </source>
</evidence>
<dbReference type="PANTHER" id="PTHR46300">
    <property type="entry name" value="P450, PUTATIVE (EUROFUNG)-RELATED-RELATED"/>
    <property type="match status" value="1"/>
</dbReference>
<name>A0AAV9Z334_9AGAR</name>
<dbReference type="Pfam" id="PF18759">
    <property type="entry name" value="Plavaka"/>
    <property type="match status" value="1"/>
</dbReference>
<accession>A0AAV9Z334</accession>
<evidence type="ECO:0008006" key="12">
    <source>
        <dbReference type="Google" id="ProtNLM"/>
    </source>
</evidence>
<comment type="pathway">
    <text evidence="2">Secondary metabolite biosynthesis.</text>
</comment>
<dbReference type="Pfam" id="PF00067">
    <property type="entry name" value="p450"/>
    <property type="match status" value="1"/>
</dbReference>
<evidence type="ECO:0000256" key="8">
    <source>
        <dbReference type="ARBA" id="ARBA00023033"/>
    </source>
</evidence>